<keyword evidence="6" id="KW-1278">Translocase</keyword>
<dbReference type="FunFam" id="2.40.10.170:FF:000005">
    <property type="entry name" value="ATP synthase subunit beta"/>
    <property type="match status" value="1"/>
</dbReference>
<reference evidence="12" key="1">
    <citation type="submission" date="2018-06" db="EMBL/GenBank/DDBJ databases">
        <authorList>
            <person name="Zhirakovskaya E."/>
        </authorList>
    </citation>
    <scope>NUCLEOTIDE SEQUENCE</scope>
</reference>
<evidence type="ECO:0000256" key="3">
    <source>
        <dbReference type="ARBA" id="ARBA00022448"/>
    </source>
</evidence>
<protein>
    <submittedName>
        <fullName evidence="12">ATP synthase beta chain</fullName>
        <ecNumber evidence="12">3.6.3.14</ecNumber>
    </submittedName>
</protein>
<dbReference type="CDD" id="cd01133">
    <property type="entry name" value="F1-ATPase_beta_CD"/>
    <property type="match status" value="1"/>
</dbReference>
<dbReference type="InterPro" id="IPR027417">
    <property type="entry name" value="P-loop_NTPase"/>
</dbReference>
<keyword evidence="3" id="KW-0813">Transport</keyword>
<dbReference type="SUPFAM" id="SSF52540">
    <property type="entry name" value="P-loop containing nucleoside triphosphate hydrolases"/>
    <property type="match status" value="1"/>
</dbReference>
<dbReference type="Pfam" id="PF02874">
    <property type="entry name" value="ATP-synt_ab_N"/>
    <property type="match status" value="1"/>
</dbReference>
<dbReference type="SUPFAM" id="SSF47917">
    <property type="entry name" value="C-terminal domain of alpha and beta subunits of F1 ATP synthase"/>
    <property type="match status" value="1"/>
</dbReference>
<keyword evidence="10" id="KW-0066">ATP synthesis</keyword>
<dbReference type="PANTHER" id="PTHR15184">
    <property type="entry name" value="ATP SYNTHASE"/>
    <property type="match status" value="1"/>
</dbReference>
<dbReference type="InterPro" id="IPR050053">
    <property type="entry name" value="ATPase_alpha/beta_chains"/>
</dbReference>
<dbReference type="Gene3D" id="2.40.10.170">
    <property type="match status" value="1"/>
</dbReference>
<evidence type="ECO:0000256" key="7">
    <source>
        <dbReference type="ARBA" id="ARBA00023065"/>
    </source>
</evidence>
<dbReference type="CDD" id="cd18115">
    <property type="entry name" value="ATP-synt_F1_beta_N"/>
    <property type="match status" value="1"/>
</dbReference>
<dbReference type="InterPro" id="IPR000194">
    <property type="entry name" value="ATPase_F1/V1/A1_a/bsu_nucl-bd"/>
</dbReference>
<dbReference type="GO" id="GO:0046933">
    <property type="term" value="F:proton-transporting ATP synthase activity, rotational mechanism"/>
    <property type="evidence" value="ECO:0007669"/>
    <property type="project" value="InterPro"/>
</dbReference>
<dbReference type="NCBIfam" id="TIGR01039">
    <property type="entry name" value="atpD"/>
    <property type="match status" value="1"/>
</dbReference>
<evidence type="ECO:0000313" key="12">
    <source>
        <dbReference type="EMBL" id="VAV95577.1"/>
    </source>
</evidence>
<evidence type="ECO:0000256" key="4">
    <source>
        <dbReference type="ARBA" id="ARBA00022741"/>
    </source>
</evidence>
<proteinExistence type="inferred from homology"/>
<keyword evidence="4" id="KW-0547">Nucleotide-binding</keyword>
<dbReference type="SMART" id="SM00382">
    <property type="entry name" value="AAA"/>
    <property type="match status" value="1"/>
</dbReference>
<dbReference type="Pfam" id="PF22919">
    <property type="entry name" value="ATP-synt_VA_C"/>
    <property type="match status" value="1"/>
</dbReference>
<dbReference type="Gene3D" id="1.10.1140.10">
    <property type="entry name" value="Bovine Mitochondrial F1-atpase, Atp Synthase Beta Chain, Chain D, domain 3"/>
    <property type="match status" value="1"/>
</dbReference>
<evidence type="ECO:0000256" key="1">
    <source>
        <dbReference type="ARBA" id="ARBA00004370"/>
    </source>
</evidence>
<dbReference type="GO" id="GO:0016787">
    <property type="term" value="F:hydrolase activity"/>
    <property type="evidence" value="ECO:0007669"/>
    <property type="project" value="UniProtKB-KW"/>
</dbReference>
<dbReference type="InterPro" id="IPR024034">
    <property type="entry name" value="ATPase_F1/V1_b/a_C"/>
</dbReference>
<comment type="similarity">
    <text evidence="2">Belongs to the ATPase alpha/beta chains family.</text>
</comment>
<dbReference type="EC" id="3.6.3.14" evidence="12"/>
<dbReference type="Gene3D" id="3.40.50.300">
    <property type="entry name" value="P-loop containing nucleotide triphosphate hydrolases"/>
    <property type="match status" value="1"/>
</dbReference>
<gene>
    <name evidence="12" type="ORF">MNBD_ALPHA02-401</name>
</gene>
<feature type="domain" description="AAA+ ATPase" evidence="11">
    <location>
        <begin position="144"/>
        <end position="414"/>
    </location>
</feature>
<dbReference type="EMBL" id="UOED01000102">
    <property type="protein sequence ID" value="VAV95577.1"/>
    <property type="molecule type" value="Genomic_DNA"/>
</dbReference>
<accession>A0A3B0RTR0</accession>
<dbReference type="InterPro" id="IPR036121">
    <property type="entry name" value="ATPase_F1/V1/A1_a/bsu_N_sf"/>
</dbReference>
<dbReference type="InterPro" id="IPR004100">
    <property type="entry name" value="ATPase_F1/V1/A1_a/bsu_N"/>
</dbReference>
<dbReference type="InterPro" id="IPR003593">
    <property type="entry name" value="AAA+_ATPase"/>
</dbReference>
<dbReference type="PANTHER" id="PTHR15184:SF71">
    <property type="entry name" value="ATP SYNTHASE SUBUNIT BETA, MITOCHONDRIAL"/>
    <property type="match status" value="1"/>
</dbReference>
<keyword evidence="8" id="KW-0472">Membrane</keyword>
<dbReference type="GO" id="GO:0045259">
    <property type="term" value="C:proton-transporting ATP synthase complex"/>
    <property type="evidence" value="ECO:0007669"/>
    <property type="project" value="UniProtKB-KW"/>
</dbReference>
<dbReference type="GO" id="GO:0005524">
    <property type="term" value="F:ATP binding"/>
    <property type="evidence" value="ECO:0007669"/>
    <property type="project" value="UniProtKB-KW"/>
</dbReference>
<keyword evidence="9" id="KW-0139">CF(1)</keyword>
<evidence type="ECO:0000256" key="2">
    <source>
        <dbReference type="ARBA" id="ARBA00008936"/>
    </source>
</evidence>
<dbReference type="FunFam" id="3.40.50.300:FF:000026">
    <property type="entry name" value="ATP synthase subunit beta"/>
    <property type="match status" value="1"/>
</dbReference>
<dbReference type="InterPro" id="IPR005722">
    <property type="entry name" value="ATP_synth_F1_bsu"/>
</dbReference>
<dbReference type="CDD" id="cd18110">
    <property type="entry name" value="ATP-synt_F1_beta_C"/>
    <property type="match status" value="1"/>
</dbReference>
<dbReference type="AlphaFoldDB" id="A0A3B0RTR0"/>
<dbReference type="PIRSF" id="PIRSF039072">
    <property type="entry name" value="ATPase_subunit_beta"/>
    <property type="match status" value="1"/>
</dbReference>
<dbReference type="SUPFAM" id="SSF50615">
    <property type="entry name" value="N-terminal domain of alpha and beta subunits of F1 ATP synthase"/>
    <property type="match status" value="1"/>
</dbReference>
<evidence type="ECO:0000256" key="8">
    <source>
        <dbReference type="ARBA" id="ARBA00023136"/>
    </source>
</evidence>
<sequence length="474" mass="50639">MTAKNIGRVSQVIGAVVDVTFDGELPAILSALECDNNGNRLVLEVAQHLGENAVRTIAMDSTDGLVRGNEVSDTGSQISIPVGPKTLGRIMNVIGEPIDERGPIGAETTAPIHADAPAFADQSTESEILVTGIKVVDLLAPYSKGGKIGLFGGAGVGKTVLIMELINNIAIGSDGYSVFAGVGERTREGNDLYHEMIESKVIDLEGDNSKVALVYGQMNEPPGARARVALSGLTVAEYFRDVEGQDVLFFVDNIFRFTQAGAEVSALLGRIPSAVGYQPTLATDMGTLQERITSTHKGSITSVQAIYVPADDLTDPAPAASFAHLDATTVLNRAISEKGIYPAVDPLDSTSRILTADVVGEEHYNVAREVQEILQKYKSLQDIIAILGMDELSEDDKITVARARKIERFMSQPFHVAEVFTNMPGKFVSLEDTIKSFREILDGKHDDLPEAAFLMVGSIEEAVAKAHKMAADAA</sequence>
<dbReference type="Pfam" id="PF00006">
    <property type="entry name" value="ATP-synt_ab"/>
    <property type="match status" value="1"/>
</dbReference>
<evidence type="ECO:0000256" key="10">
    <source>
        <dbReference type="ARBA" id="ARBA00023310"/>
    </source>
</evidence>
<keyword evidence="7" id="KW-0406">Ion transport</keyword>
<organism evidence="12">
    <name type="scientific">hydrothermal vent metagenome</name>
    <dbReference type="NCBI Taxonomy" id="652676"/>
    <lineage>
        <taxon>unclassified sequences</taxon>
        <taxon>metagenomes</taxon>
        <taxon>ecological metagenomes</taxon>
    </lineage>
</organism>
<dbReference type="InterPro" id="IPR020003">
    <property type="entry name" value="ATPase_a/bsu_AS"/>
</dbReference>
<evidence type="ECO:0000256" key="6">
    <source>
        <dbReference type="ARBA" id="ARBA00022967"/>
    </source>
</evidence>
<keyword evidence="5" id="KW-0067">ATP-binding</keyword>
<dbReference type="PROSITE" id="PS00152">
    <property type="entry name" value="ATPASE_ALPHA_BETA"/>
    <property type="match status" value="1"/>
</dbReference>
<evidence type="ECO:0000256" key="9">
    <source>
        <dbReference type="ARBA" id="ARBA00023196"/>
    </source>
</evidence>
<dbReference type="HAMAP" id="MF_01347">
    <property type="entry name" value="ATP_synth_beta_bact"/>
    <property type="match status" value="1"/>
</dbReference>
<comment type="subcellular location">
    <subcellularLocation>
        <location evidence="1">Membrane</location>
    </subcellularLocation>
</comment>
<dbReference type="InterPro" id="IPR055190">
    <property type="entry name" value="ATP-synt_VA_C"/>
</dbReference>
<evidence type="ECO:0000259" key="11">
    <source>
        <dbReference type="SMART" id="SM00382"/>
    </source>
</evidence>
<name>A0A3B0RTR0_9ZZZZ</name>
<evidence type="ECO:0000256" key="5">
    <source>
        <dbReference type="ARBA" id="ARBA00022840"/>
    </source>
</evidence>
<dbReference type="FunFam" id="1.10.1140.10:FF:000001">
    <property type="entry name" value="ATP synthase subunit beta"/>
    <property type="match status" value="1"/>
</dbReference>
<keyword evidence="12" id="KW-0378">Hydrolase</keyword>